<dbReference type="eggNOG" id="COG0785">
    <property type="taxonomic scope" value="Bacteria"/>
</dbReference>
<protein>
    <submittedName>
        <fullName evidence="8">Cytochrome c-type biogenesis protein</fullName>
    </submittedName>
</protein>
<dbReference type="PANTHER" id="PTHR31272">
    <property type="entry name" value="CYTOCHROME C-TYPE BIOGENESIS PROTEIN HI_1454-RELATED"/>
    <property type="match status" value="1"/>
</dbReference>
<keyword evidence="9" id="KW-1185">Reference proteome</keyword>
<feature type="transmembrane region" description="Helical" evidence="6">
    <location>
        <begin position="67"/>
        <end position="90"/>
    </location>
</feature>
<dbReference type="STRING" id="1043493.SAMN05421637_0890"/>
<comment type="subcellular location">
    <subcellularLocation>
        <location evidence="1">Membrane</location>
        <topology evidence="1">Multi-pass membrane protein</topology>
    </subcellularLocation>
</comment>
<feature type="transmembrane region" description="Helical" evidence="6">
    <location>
        <begin position="20"/>
        <end position="47"/>
    </location>
</feature>
<dbReference type="RefSeq" id="WP_042213308.1">
    <property type="nucleotide sequence ID" value="NZ_BBLU01000003.1"/>
</dbReference>
<proteinExistence type="inferred from homology"/>
<dbReference type="Proteomes" id="UP000183315">
    <property type="component" value="Unassembled WGS sequence"/>
</dbReference>
<evidence type="ECO:0000256" key="6">
    <source>
        <dbReference type="SAM" id="Phobius"/>
    </source>
</evidence>
<sequence>MTALAADASFAGIALSGSMLLAIPVAVLAGLVSFASPCVVPLVPGYLGYVSGMAGTGGTGKASKPKLILGALLFVAGFSAVFITFGFLASSLGATLAPYLTLITRLLGVVIILLGFAFMGAMPFLQTERRLHVSPTAGLAGAPVLGVAFGLGWTPCIGPTLGAVYALSLSEATQGRGVALAVAYCVGLGLPFVLLAALFERSGRVLRWLRRHRVALMRIGGALLIVLGVMLVTGLWDRLALELQGWIDGFWTAV</sequence>
<evidence type="ECO:0000256" key="4">
    <source>
        <dbReference type="ARBA" id="ARBA00022989"/>
    </source>
</evidence>
<feature type="transmembrane region" description="Helical" evidence="6">
    <location>
        <begin position="102"/>
        <end position="125"/>
    </location>
</feature>
<evidence type="ECO:0000256" key="3">
    <source>
        <dbReference type="ARBA" id="ARBA00022692"/>
    </source>
</evidence>
<dbReference type="GO" id="GO:0016020">
    <property type="term" value="C:membrane"/>
    <property type="evidence" value="ECO:0007669"/>
    <property type="project" value="UniProtKB-SubCell"/>
</dbReference>
<comment type="similarity">
    <text evidence="2">Belongs to the DsbD family.</text>
</comment>
<evidence type="ECO:0000256" key="1">
    <source>
        <dbReference type="ARBA" id="ARBA00004141"/>
    </source>
</evidence>
<dbReference type="InterPro" id="IPR051790">
    <property type="entry name" value="Cytochrome_c-biogenesis_DsbD"/>
</dbReference>
<evidence type="ECO:0000256" key="2">
    <source>
        <dbReference type="ARBA" id="ARBA00006143"/>
    </source>
</evidence>
<keyword evidence="3 6" id="KW-0812">Transmembrane</keyword>
<evidence type="ECO:0000313" key="9">
    <source>
        <dbReference type="Proteomes" id="UP000183315"/>
    </source>
</evidence>
<keyword evidence="5 6" id="KW-0472">Membrane</keyword>
<reference evidence="9" key="1">
    <citation type="submission" date="2016-10" db="EMBL/GenBank/DDBJ databases">
        <authorList>
            <person name="Varghese N."/>
        </authorList>
    </citation>
    <scope>NUCLEOTIDE SEQUENCE [LARGE SCALE GENOMIC DNA]</scope>
    <source>
        <strain evidence="9">DSM 24868</strain>
    </source>
</reference>
<dbReference type="PANTHER" id="PTHR31272:SF4">
    <property type="entry name" value="CYTOCHROME C-TYPE BIOGENESIS PROTEIN HI_1454-RELATED"/>
    <property type="match status" value="1"/>
</dbReference>
<organism evidence="8 9">
    <name type="scientific">Demequina mangrovi</name>
    <dbReference type="NCBI Taxonomy" id="1043493"/>
    <lineage>
        <taxon>Bacteria</taxon>
        <taxon>Bacillati</taxon>
        <taxon>Actinomycetota</taxon>
        <taxon>Actinomycetes</taxon>
        <taxon>Micrococcales</taxon>
        <taxon>Demequinaceae</taxon>
        <taxon>Demequina</taxon>
    </lineage>
</organism>
<evidence type="ECO:0000259" key="7">
    <source>
        <dbReference type="Pfam" id="PF02683"/>
    </source>
</evidence>
<dbReference type="Pfam" id="PF02683">
    <property type="entry name" value="DsbD_TM"/>
    <property type="match status" value="1"/>
</dbReference>
<feature type="transmembrane region" description="Helical" evidence="6">
    <location>
        <begin position="178"/>
        <end position="199"/>
    </location>
</feature>
<accession>A0A1H6W871</accession>
<feature type="transmembrane region" description="Helical" evidence="6">
    <location>
        <begin position="137"/>
        <end position="166"/>
    </location>
</feature>
<dbReference type="EMBL" id="FNZI01000002">
    <property type="protein sequence ID" value="SEJ13241.1"/>
    <property type="molecule type" value="Genomic_DNA"/>
</dbReference>
<name>A0A1H6W871_9MICO</name>
<feature type="domain" description="Cytochrome C biogenesis protein transmembrane" evidence="7">
    <location>
        <begin position="20"/>
        <end position="212"/>
    </location>
</feature>
<dbReference type="AlphaFoldDB" id="A0A1H6W871"/>
<keyword evidence="4 6" id="KW-1133">Transmembrane helix</keyword>
<dbReference type="InterPro" id="IPR003834">
    <property type="entry name" value="Cyt_c_assmbl_TM_dom"/>
</dbReference>
<gene>
    <name evidence="8" type="ORF">SAMN05421637_0890</name>
</gene>
<feature type="transmembrane region" description="Helical" evidence="6">
    <location>
        <begin position="219"/>
        <end position="236"/>
    </location>
</feature>
<evidence type="ECO:0000256" key="5">
    <source>
        <dbReference type="ARBA" id="ARBA00023136"/>
    </source>
</evidence>
<evidence type="ECO:0000313" key="8">
    <source>
        <dbReference type="EMBL" id="SEJ13241.1"/>
    </source>
</evidence>
<dbReference type="GO" id="GO:0017004">
    <property type="term" value="P:cytochrome complex assembly"/>
    <property type="evidence" value="ECO:0007669"/>
    <property type="project" value="InterPro"/>
</dbReference>